<gene>
    <name evidence="2" type="ORF">ILEXP_LOCUS4635</name>
</gene>
<feature type="coiled-coil region" evidence="1">
    <location>
        <begin position="44"/>
        <end position="78"/>
    </location>
</feature>
<evidence type="ECO:0000256" key="1">
    <source>
        <dbReference type="SAM" id="Coils"/>
    </source>
</evidence>
<dbReference type="Proteomes" id="UP001642360">
    <property type="component" value="Unassembled WGS sequence"/>
</dbReference>
<evidence type="ECO:0000313" key="3">
    <source>
        <dbReference type="Proteomes" id="UP001642360"/>
    </source>
</evidence>
<comment type="caution">
    <text evidence="2">The sequence shown here is derived from an EMBL/GenBank/DDBJ whole genome shotgun (WGS) entry which is preliminary data.</text>
</comment>
<keyword evidence="1" id="KW-0175">Coiled coil</keyword>
<evidence type="ECO:0000313" key="2">
    <source>
        <dbReference type="EMBL" id="CAK9137619.1"/>
    </source>
</evidence>
<organism evidence="2 3">
    <name type="scientific">Ilex paraguariensis</name>
    <name type="common">yerba mate</name>
    <dbReference type="NCBI Taxonomy" id="185542"/>
    <lineage>
        <taxon>Eukaryota</taxon>
        <taxon>Viridiplantae</taxon>
        <taxon>Streptophyta</taxon>
        <taxon>Embryophyta</taxon>
        <taxon>Tracheophyta</taxon>
        <taxon>Spermatophyta</taxon>
        <taxon>Magnoliopsida</taxon>
        <taxon>eudicotyledons</taxon>
        <taxon>Gunneridae</taxon>
        <taxon>Pentapetalae</taxon>
        <taxon>asterids</taxon>
        <taxon>campanulids</taxon>
        <taxon>Aquifoliales</taxon>
        <taxon>Aquifoliaceae</taxon>
        <taxon>Ilex</taxon>
    </lineage>
</organism>
<proteinExistence type="predicted"/>
<reference evidence="2 3" key="1">
    <citation type="submission" date="2024-02" db="EMBL/GenBank/DDBJ databases">
        <authorList>
            <person name="Vignale AGUSTIN F."/>
            <person name="Sosa J E."/>
            <person name="Modenutti C."/>
        </authorList>
    </citation>
    <scope>NUCLEOTIDE SEQUENCE [LARGE SCALE GENOMIC DNA]</scope>
</reference>
<protein>
    <submittedName>
        <fullName evidence="2">Uncharacterized protein</fullName>
    </submittedName>
</protein>
<name>A0ABC8R3V0_9AQUA</name>
<dbReference type="EMBL" id="CAUOFW020000827">
    <property type="protein sequence ID" value="CAK9137619.1"/>
    <property type="molecule type" value="Genomic_DNA"/>
</dbReference>
<sequence>MISSEGEDENPKNEEKICSQVLGYRSEYIRGRGSGPKPNSSSSKQYYRAELEAANRRANELAEQLNSHQLKMNKMRDEFRTSPKATNDLVQAMMEQLHNEGLISPLSW</sequence>
<accession>A0ABC8R3V0</accession>
<keyword evidence="3" id="KW-1185">Reference proteome</keyword>
<dbReference type="AlphaFoldDB" id="A0ABC8R3V0"/>